<evidence type="ECO:0000256" key="1">
    <source>
        <dbReference type="SAM" id="MobiDB-lite"/>
    </source>
</evidence>
<feature type="region of interest" description="Disordered" evidence="1">
    <location>
        <begin position="1"/>
        <end position="51"/>
    </location>
</feature>
<organism evidence="2 3">
    <name type="scientific">Streptomyces albiflavescens</name>
    <dbReference type="NCBI Taxonomy" id="1623582"/>
    <lineage>
        <taxon>Bacteria</taxon>
        <taxon>Bacillati</taxon>
        <taxon>Actinomycetota</taxon>
        <taxon>Actinomycetes</taxon>
        <taxon>Kitasatosporales</taxon>
        <taxon>Streptomycetaceae</taxon>
        <taxon>Streptomyces</taxon>
    </lineage>
</organism>
<proteinExistence type="predicted"/>
<reference evidence="2 3" key="1">
    <citation type="journal article" date="2014" name="Int. J. Syst. Evol. Microbiol.">
        <title>Complete genome sequence of Corynebacterium casei LMG S-19264T (=DSM 44701T), isolated from a smear-ripened cheese.</title>
        <authorList>
            <consortium name="US DOE Joint Genome Institute (JGI-PGF)"/>
            <person name="Walter F."/>
            <person name="Albersmeier A."/>
            <person name="Kalinowski J."/>
            <person name="Ruckert C."/>
        </authorList>
    </citation>
    <scope>NUCLEOTIDE SEQUENCE [LARGE SCALE GENOMIC DNA]</scope>
    <source>
        <strain evidence="2 3">CGMCC 4.7111</strain>
    </source>
</reference>
<comment type="caution">
    <text evidence="2">The sequence shown here is derived from an EMBL/GenBank/DDBJ whole genome shotgun (WGS) entry which is preliminary data.</text>
</comment>
<feature type="compositionally biased region" description="Basic residues" evidence="1">
    <location>
        <begin position="10"/>
        <end position="21"/>
    </location>
</feature>
<name>A0A917Y3V5_9ACTN</name>
<dbReference type="EMBL" id="BMMM01000005">
    <property type="protein sequence ID" value="GGN65205.1"/>
    <property type="molecule type" value="Genomic_DNA"/>
</dbReference>
<sequence length="105" mass="11047">MGRWASSRMCHSRRPTQHRHASISGNGPSVHQLPVPWQSGQPTRAGGDSQMPCRVAASYQDHRSVCGDGCGECDGHGGHDQHGGPGTYGPLFSTDMAIKGNGALP</sequence>
<protein>
    <submittedName>
        <fullName evidence="2">Uncharacterized protein</fullName>
    </submittedName>
</protein>
<dbReference type="AlphaFoldDB" id="A0A917Y3V5"/>
<evidence type="ECO:0000313" key="2">
    <source>
        <dbReference type="EMBL" id="GGN65205.1"/>
    </source>
</evidence>
<evidence type="ECO:0000313" key="3">
    <source>
        <dbReference type="Proteomes" id="UP000600365"/>
    </source>
</evidence>
<keyword evidence="3" id="KW-1185">Reference proteome</keyword>
<gene>
    <name evidence="2" type="ORF">GCM10011579_035430</name>
</gene>
<dbReference type="Proteomes" id="UP000600365">
    <property type="component" value="Unassembled WGS sequence"/>
</dbReference>
<accession>A0A917Y3V5</accession>